<feature type="transmembrane region" description="Helical" evidence="1">
    <location>
        <begin position="26"/>
        <end position="47"/>
    </location>
</feature>
<evidence type="ECO:0000313" key="3">
    <source>
        <dbReference type="Proteomes" id="UP001140949"/>
    </source>
</evidence>
<keyword evidence="1" id="KW-1133">Transmembrane helix</keyword>
<keyword evidence="1" id="KW-0472">Membrane</keyword>
<gene>
    <name evidence="2" type="ORF">M6B38_409250</name>
</gene>
<dbReference type="Proteomes" id="UP001140949">
    <property type="component" value="Unassembled WGS sequence"/>
</dbReference>
<sequence length="94" mass="11750">MMLSEGDFNWQLEASVLMIYMENQGVVYMGGMCSGRVCYIFWFYLYNFQFWMFKMYTNYILWLDMFVVGQMLDVYGWTCWMYWKFVVYKQYIVY</sequence>
<keyword evidence="1" id="KW-0812">Transmembrane</keyword>
<keyword evidence="3" id="KW-1185">Reference proteome</keyword>
<accession>A0AAX6FN28</accession>
<feature type="transmembrane region" description="Helical" evidence="1">
    <location>
        <begin position="59"/>
        <end position="83"/>
    </location>
</feature>
<dbReference type="EMBL" id="JANAVB010027598">
    <property type="protein sequence ID" value="KAJ6817804.1"/>
    <property type="molecule type" value="Genomic_DNA"/>
</dbReference>
<evidence type="ECO:0000256" key="1">
    <source>
        <dbReference type="SAM" id="Phobius"/>
    </source>
</evidence>
<reference evidence="2" key="1">
    <citation type="journal article" date="2023" name="GigaByte">
        <title>Genome assembly of the bearded iris, Iris pallida Lam.</title>
        <authorList>
            <person name="Bruccoleri R.E."/>
            <person name="Oakeley E.J."/>
            <person name="Faust A.M.E."/>
            <person name="Altorfer M."/>
            <person name="Dessus-Babus S."/>
            <person name="Burckhardt D."/>
            <person name="Oertli M."/>
            <person name="Naumann U."/>
            <person name="Petersen F."/>
            <person name="Wong J."/>
        </authorList>
    </citation>
    <scope>NUCLEOTIDE SEQUENCE</scope>
    <source>
        <strain evidence="2">GSM-AAB239-AS_SAM_17_03QT</strain>
    </source>
</reference>
<organism evidence="2 3">
    <name type="scientific">Iris pallida</name>
    <name type="common">Sweet iris</name>
    <dbReference type="NCBI Taxonomy" id="29817"/>
    <lineage>
        <taxon>Eukaryota</taxon>
        <taxon>Viridiplantae</taxon>
        <taxon>Streptophyta</taxon>
        <taxon>Embryophyta</taxon>
        <taxon>Tracheophyta</taxon>
        <taxon>Spermatophyta</taxon>
        <taxon>Magnoliopsida</taxon>
        <taxon>Liliopsida</taxon>
        <taxon>Asparagales</taxon>
        <taxon>Iridaceae</taxon>
        <taxon>Iridoideae</taxon>
        <taxon>Irideae</taxon>
        <taxon>Iris</taxon>
    </lineage>
</organism>
<reference evidence="2" key="2">
    <citation type="submission" date="2023-04" db="EMBL/GenBank/DDBJ databases">
        <authorList>
            <person name="Bruccoleri R.E."/>
            <person name="Oakeley E.J."/>
            <person name="Faust A.-M."/>
            <person name="Dessus-Babus S."/>
            <person name="Altorfer M."/>
            <person name="Burckhardt D."/>
            <person name="Oertli M."/>
            <person name="Naumann U."/>
            <person name="Petersen F."/>
            <person name="Wong J."/>
        </authorList>
    </citation>
    <scope>NUCLEOTIDE SEQUENCE</scope>
    <source>
        <strain evidence="2">GSM-AAB239-AS_SAM_17_03QT</strain>
        <tissue evidence="2">Leaf</tissue>
    </source>
</reference>
<name>A0AAX6FN28_IRIPA</name>
<evidence type="ECO:0000313" key="2">
    <source>
        <dbReference type="EMBL" id="KAJ6817804.1"/>
    </source>
</evidence>
<proteinExistence type="predicted"/>
<comment type="caution">
    <text evidence="2">The sequence shown here is derived from an EMBL/GenBank/DDBJ whole genome shotgun (WGS) entry which is preliminary data.</text>
</comment>
<protein>
    <submittedName>
        <fullName evidence="2">4-hydroxy-3-methylbut-2-en-1-yl diphosphate synthase (Ferredoxin), chloroplastic</fullName>
    </submittedName>
</protein>
<dbReference type="AlphaFoldDB" id="A0AAX6FN28"/>